<dbReference type="Proteomes" id="UP001145072">
    <property type="component" value="Unassembled WGS sequence"/>
</dbReference>
<name>A0A9X4AH68_9BACI</name>
<evidence type="ECO:0000256" key="1">
    <source>
        <dbReference type="SAM" id="Phobius"/>
    </source>
</evidence>
<proteinExistence type="predicted"/>
<comment type="caution">
    <text evidence="2">The sequence shown here is derived from an EMBL/GenBank/DDBJ whole genome shotgun (WGS) entry which is preliminary data.</text>
</comment>
<keyword evidence="3" id="KW-1185">Reference proteome</keyword>
<organism evidence="2 3">
    <name type="scientific">Aquibacillus koreensis</name>
    <dbReference type="NCBI Taxonomy" id="279446"/>
    <lineage>
        <taxon>Bacteria</taxon>
        <taxon>Bacillati</taxon>
        <taxon>Bacillota</taxon>
        <taxon>Bacilli</taxon>
        <taxon>Bacillales</taxon>
        <taxon>Bacillaceae</taxon>
        <taxon>Aquibacillus</taxon>
    </lineage>
</organism>
<dbReference type="RefSeq" id="WP_259866640.1">
    <property type="nucleotide sequence ID" value="NZ_JAMQJZ010000002.1"/>
</dbReference>
<sequence length="178" mass="20636">MSKRKISVIAMISIVLNISLIWFGFSFYQENITIKKGIITQYSAQQEEALFELERALEHQDNKEEFVKALTSAYGIIYHNEVLTRTYTPIGENVEIPENINTINSPYTSKAIGEALFERTMDRVDNDDIQKLEEYTSYVDDVVKTLDYQNRIEGKSLSEQYKVLNEVSNLIEDFDLQD</sequence>
<keyword evidence="1" id="KW-0472">Membrane</keyword>
<evidence type="ECO:0000313" key="3">
    <source>
        <dbReference type="Proteomes" id="UP001145072"/>
    </source>
</evidence>
<protein>
    <submittedName>
        <fullName evidence="2">Uncharacterized protein</fullName>
    </submittedName>
</protein>
<keyword evidence="1" id="KW-0812">Transmembrane</keyword>
<gene>
    <name evidence="2" type="ORF">NC661_04710</name>
</gene>
<feature type="transmembrane region" description="Helical" evidence="1">
    <location>
        <begin position="6"/>
        <end position="28"/>
    </location>
</feature>
<reference evidence="2" key="1">
    <citation type="submission" date="2022-06" db="EMBL/GenBank/DDBJ databases">
        <title>Aquibacillus sp. a new bacterium isolated from soil saline samples.</title>
        <authorList>
            <person name="Galisteo C."/>
            <person name="De La Haba R."/>
            <person name="Sanchez-Porro C."/>
            <person name="Ventosa A."/>
        </authorList>
    </citation>
    <scope>NUCLEOTIDE SEQUENCE</scope>
    <source>
        <strain evidence="2">JCM 12387</strain>
    </source>
</reference>
<keyword evidence="1" id="KW-1133">Transmembrane helix</keyword>
<evidence type="ECO:0000313" key="2">
    <source>
        <dbReference type="EMBL" id="MDC3419666.1"/>
    </source>
</evidence>
<dbReference type="AlphaFoldDB" id="A0A9X4AH68"/>
<accession>A0A9X4AH68</accession>
<dbReference type="EMBL" id="JAMQJZ010000002">
    <property type="protein sequence ID" value="MDC3419666.1"/>
    <property type="molecule type" value="Genomic_DNA"/>
</dbReference>